<dbReference type="EMBL" id="JBHSHC010000064">
    <property type="protein sequence ID" value="MFC4767480.1"/>
    <property type="molecule type" value="Genomic_DNA"/>
</dbReference>
<dbReference type="Proteomes" id="UP001596002">
    <property type="component" value="Unassembled WGS sequence"/>
</dbReference>
<accession>A0ABV9Q4A4</accession>
<organism evidence="2 3">
    <name type="scientific">Effusibacillus consociatus</name>
    <dbReference type="NCBI Taxonomy" id="1117041"/>
    <lineage>
        <taxon>Bacteria</taxon>
        <taxon>Bacillati</taxon>
        <taxon>Bacillota</taxon>
        <taxon>Bacilli</taxon>
        <taxon>Bacillales</taxon>
        <taxon>Alicyclobacillaceae</taxon>
        <taxon>Effusibacillus</taxon>
    </lineage>
</organism>
<sequence>MIKKKGLKKVVAGFVVASSVLVTNFASAGVWSSSLGWTSVAGSYSPYWGNTSFFEENNATNGHYLQPHTRFKFNQSAVNAIKNYKNDPYGAKYYTFDISITDDYNTSMNGDVTKLYSTLPNPYYDVDDDPEPVFGTGGNGYNDETEVVSLYCDQIAAETDYRFQSWFKIVNNSQVQIAFTSAESRNDGYEFNTVYYDEHLRRSYTPQL</sequence>
<protein>
    <submittedName>
        <fullName evidence="2">Uncharacterized protein</fullName>
    </submittedName>
</protein>
<reference evidence="3" key="1">
    <citation type="journal article" date="2019" name="Int. J. Syst. Evol. Microbiol.">
        <title>The Global Catalogue of Microorganisms (GCM) 10K type strain sequencing project: providing services to taxonomists for standard genome sequencing and annotation.</title>
        <authorList>
            <consortium name="The Broad Institute Genomics Platform"/>
            <consortium name="The Broad Institute Genome Sequencing Center for Infectious Disease"/>
            <person name="Wu L."/>
            <person name="Ma J."/>
        </authorList>
    </citation>
    <scope>NUCLEOTIDE SEQUENCE [LARGE SCALE GENOMIC DNA]</scope>
    <source>
        <strain evidence="3">WYCCWR 12678</strain>
    </source>
</reference>
<keyword evidence="1" id="KW-0732">Signal</keyword>
<name>A0ABV9Q4A4_9BACL</name>
<gene>
    <name evidence="2" type="ORF">ACFO8Q_08905</name>
</gene>
<evidence type="ECO:0000313" key="3">
    <source>
        <dbReference type="Proteomes" id="UP001596002"/>
    </source>
</evidence>
<evidence type="ECO:0000313" key="2">
    <source>
        <dbReference type="EMBL" id="MFC4767480.1"/>
    </source>
</evidence>
<comment type="caution">
    <text evidence="2">The sequence shown here is derived from an EMBL/GenBank/DDBJ whole genome shotgun (WGS) entry which is preliminary data.</text>
</comment>
<evidence type="ECO:0000256" key="1">
    <source>
        <dbReference type="SAM" id="SignalP"/>
    </source>
</evidence>
<dbReference type="RefSeq" id="WP_380025403.1">
    <property type="nucleotide sequence ID" value="NZ_JBHSHC010000064.1"/>
</dbReference>
<proteinExistence type="predicted"/>
<feature type="signal peptide" evidence="1">
    <location>
        <begin position="1"/>
        <end position="28"/>
    </location>
</feature>
<feature type="chain" id="PRO_5046006437" evidence="1">
    <location>
        <begin position="29"/>
        <end position="208"/>
    </location>
</feature>
<keyword evidence="3" id="KW-1185">Reference proteome</keyword>